<dbReference type="OrthoDB" id="5411773at2759"/>
<comment type="caution">
    <text evidence="3">The sequence shown here is derived from an EMBL/GenBank/DDBJ whole genome shotgun (WGS) entry which is preliminary data.</text>
</comment>
<dbReference type="InterPro" id="IPR024610">
    <property type="entry name" value="ING_N_histone-binding"/>
</dbReference>
<gene>
    <name evidence="3" type="ORF">AGERDE_LOCUS5182</name>
</gene>
<feature type="region of interest" description="Disordered" evidence="1">
    <location>
        <begin position="62"/>
        <end position="86"/>
    </location>
</feature>
<proteinExistence type="predicted"/>
<dbReference type="Pfam" id="PF12998">
    <property type="entry name" value="ING"/>
    <property type="match status" value="2"/>
</dbReference>
<evidence type="ECO:0000256" key="1">
    <source>
        <dbReference type="SAM" id="MobiDB-lite"/>
    </source>
</evidence>
<dbReference type="AlphaFoldDB" id="A0A9N9A805"/>
<accession>A0A9N9A805</accession>
<organism evidence="3 4">
    <name type="scientific">Ambispora gerdemannii</name>
    <dbReference type="NCBI Taxonomy" id="144530"/>
    <lineage>
        <taxon>Eukaryota</taxon>
        <taxon>Fungi</taxon>
        <taxon>Fungi incertae sedis</taxon>
        <taxon>Mucoromycota</taxon>
        <taxon>Glomeromycotina</taxon>
        <taxon>Glomeromycetes</taxon>
        <taxon>Archaeosporales</taxon>
        <taxon>Ambisporaceae</taxon>
        <taxon>Ambispora</taxon>
    </lineage>
</organism>
<feature type="compositionally biased region" description="Basic residues" evidence="1">
    <location>
        <begin position="186"/>
        <end position="195"/>
    </location>
</feature>
<feature type="domain" description="Inhibitor of growth protein N-terminal histone-binding" evidence="2">
    <location>
        <begin position="13"/>
        <end position="163"/>
    </location>
</feature>
<dbReference type="Proteomes" id="UP000789831">
    <property type="component" value="Unassembled WGS sequence"/>
</dbReference>
<evidence type="ECO:0000313" key="4">
    <source>
        <dbReference type="Proteomes" id="UP000789831"/>
    </source>
</evidence>
<name>A0A9N9A805_9GLOM</name>
<dbReference type="Gene3D" id="6.10.140.1740">
    <property type="match status" value="1"/>
</dbReference>
<dbReference type="SMART" id="SM01408">
    <property type="entry name" value="ING"/>
    <property type="match status" value="1"/>
</dbReference>
<dbReference type="EMBL" id="CAJVPL010000668">
    <property type="protein sequence ID" value="CAG8519918.1"/>
    <property type="molecule type" value="Genomic_DNA"/>
</dbReference>
<feature type="compositionally biased region" description="Acidic residues" evidence="1">
    <location>
        <begin position="64"/>
        <end position="86"/>
    </location>
</feature>
<feature type="region of interest" description="Disordered" evidence="1">
    <location>
        <begin position="176"/>
        <end position="215"/>
    </location>
</feature>
<evidence type="ECO:0000259" key="2">
    <source>
        <dbReference type="SMART" id="SM01408"/>
    </source>
</evidence>
<keyword evidence="4" id="KW-1185">Reference proteome</keyword>
<sequence>MNDFEVDADVNEYLQEFLNDISDLSPEIHNIFLEIQKNDYEIEEILKSNRLMENQLWDLMDGVSSEDSDDSEEDTEWDDDKEVDENEYEEIASRRLNKRRRIEVSEIRRKTRNLQKEQELKEIVRSGYEKAIELSEVKCILVTKALNLVKRYSKQINDDFAAFFPDHTLPEYSDISERGSFVKTKDKSRGKKRTAARPPPEKEDAYKGAVDYVKN</sequence>
<protein>
    <submittedName>
        <fullName evidence="3">3232_t:CDS:1</fullName>
    </submittedName>
</protein>
<reference evidence="3" key="1">
    <citation type="submission" date="2021-06" db="EMBL/GenBank/DDBJ databases">
        <authorList>
            <person name="Kallberg Y."/>
            <person name="Tangrot J."/>
            <person name="Rosling A."/>
        </authorList>
    </citation>
    <scope>NUCLEOTIDE SEQUENCE</scope>
    <source>
        <strain evidence="3">MT106</strain>
    </source>
</reference>
<evidence type="ECO:0000313" key="3">
    <source>
        <dbReference type="EMBL" id="CAG8519918.1"/>
    </source>
</evidence>